<evidence type="ECO:0000313" key="14">
    <source>
        <dbReference type="EMBL" id="TCL60184.1"/>
    </source>
</evidence>
<dbReference type="UniPathway" id="UPA00342"/>
<gene>
    <name evidence="12" type="primary">murQ</name>
    <name evidence="14" type="ORF">EDD77_10460</name>
</gene>
<comment type="catalytic activity">
    <reaction evidence="4 12">
        <text>N-acetyl-D-muramate 6-phosphate + H2O = N-acetyl-D-glucosamine 6-phosphate + (R)-lactate</text>
        <dbReference type="Rhea" id="RHEA:26410"/>
        <dbReference type="ChEBI" id="CHEBI:15377"/>
        <dbReference type="ChEBI" id="CHEBI:16004"/>
        <dbReference type="ChEBI" id="CHEBI:57513"/>
        <dbReference type="ChEBI" id="CHEBI:58722"/>
        <dbReference type="EC" id="4.2.1.126"/>
    </reaction>
</comment>
<dbReference type="GeneID" id="97381752"/>
<feature type="domain" description="SIS" evidence="13">
    <location>
        <begin position="58"/>
        <end position="220"/>
    </location>
</feature>
<dbReference type="Pfam" id="PF22645">
    <property type="entry name" value="GKRP_SIS_N"/>
    <property type="match status" value="1"/>
</dbReference>
<dbReference type="AlphaFoldDB" id="A0A4R1R410"/>
<feature type="active site" description="Proton donor" evidence="12">
    <location>
        <position position="86"/>
    </location>
</feature>
<dbReference type="NCBIfam" id="NF009222">
    <property type="entry name" value="PRK12570.1"/>
    <property type="match status" value="1"/>
</dbReference>
<dbReference type="GO" id="GO:0097367">
    <property type="term" value="F:carbohydrate derivative binding"/>
    <property type="evidence" value="ECO:0007669"/>
    <property type="project" value="InterPro"/>
</dbReference>
<dbReference type="RefSeq" id="WP_058965828.1">
    <property type="nucleotide sequence ID" value="NZ_CABKVM010000018.1"/>
</dbReference>
<dbReference type="FunFam" id="3.40.50.10490:FF:000014">
    <property type="entry name" value="N-acetylmuramic acid 6-phosphate etherase"/>
    <property type="match status" value="1"/>
</dbReference>
<evidence type="ECO:0000256" key="2">
    <source>
        <dbReference type="ARBA" id="ARBA00023239"/>
    </source>
</evidence>
<reference evidence="14 15" key="1">
    <citation type="submission" date="2019-03" db="EMBL/GenBank/DDBJ databases">
        <title>Genomic Encyclopedia of Type Strains, Phase IV (KMG-IV): sequencing the most valuable type-strain genomes for metagenomic binning, comparative biology and taxonomic classification.</title>
        <authorList>
            <person name="Goeker M."/>
        </authorList>
    </citation>
    <scope>NUCLEOTIDE SEQUENCE [LARGE SCALE GENOMIC DNA]</scope>
    <source>
        <strain evidence="14 15">DSM 100451</strain>
    </source>
</reference>
<dbReference type="NCBIfam" id="NF003915">
    <property type="entry name" value="PRK05441.1"/>
    <property type="match status" value="1"/>
</dbReference>
<evidence type="ECO:0000256" key="10">
    <source>
        <dbReference type="ARBA" id="ARBA00077905"/>
    </source>
</evidence>
<keyword evidence="3 12" id="KW-0119">Carbohydrate metabolism</keyword>
<dbReference type="Gene3D" id="3.40.50.10490">
    <property type="entry name" value="Glucose-6-phosphate isomerase like protein, domain 1"/>
    <property type="match status" value="1"/>
</dbReference>
<evidence type="ECO:0000256" key="6">
    <source>
        <dbReference type="ARBA" id="ARBA00060672"/>
    </source>
</evidence>
<dbReference type="PROSITE" id="PS01272">
    <property type="entry name" value="GCKR"/>
    <property type="match status" value="1"/>
</dbReference>
<evidence type="ECO:0000256" key="1">
    <source>
        <dbReference type="ARBA" id="ARBA00011738"/>
    </source>
</evidence>
<dbReference type="PANTHER" id="PTHR10088">
    <property type="entry name" value="GLUCOKINASE REGULATORY PROTEIN"/>
    <property type="match status" value="1"/>
</dbReference>
<dbReference type="STRING" id="1650663.GCA_001486665_02735"/>
<comment type="miscellaneous">
    <text evidence="12">A lyase-type mechanism (elimination/hydration) is suggested for the cleavage of the lactyl ether bond of MurNAc 6-phosphate, with the formation of an alpha,beta-unsaturated aldehyde intermediate with (E)-stereochemistry, followed by the syn addition of water to give product.</text>
</comment>
<dbReference type="GO" id="GO:0097173">
    <property type="term" value="P:N-acetylmuramic acid catabolic process"/>
    <property type="evidence" value="ECO:0007669"/>
    <property type="project" value="UniProtKB-UniPathway"/>
</dbReference>
<evidence type="ECO:0000256" key="9">
    <source>
        <dbReference type="ARBA" id="ARBA00070061"/>
    </source>
</evidence>
<comment type="caution">
    <text evidence="14">The sequence shown here is derived from an EMBL/GenBank/DDBJ whole genome shotgun (WGS) entry which is preliminary data.</text>
</comment>
<evidence type="ECO:0000256" key="12">
    <source>
        <dbReference type="HAMAP-Rule" id="MF_00068"/>
    </source>
</evidence>
<dbReference type="Pfam" id="PF20741">
    <property type="entry name" value="GKRP-like_C"/>
    <property type="match status" value="1"/>
</dbReference>
<dbReference type="Proteomes" id="UP000295184">
    <property type="component" value="Unassembled WGS sequence"/>
</dbReference>
<comment type="pathway">
    <text evidence="12">Amino-sugar metabolism; N-acetylmuramate degradation.</text>
</comment>
<dbReference type="CDD" id="cd05007">
    <property type="entry name" value="SIS_Etherase"/>
    <property type="match status" value="1"/>
</dbReference>
<dbReference type="InterPro" id="IPR040190">
    <property type="entry name" value="MURQ/GCKR"/>
</dbReference>
<dbReference type="GO" id="GO:0046348">
    <property type="term" value="P:amino sugar catabolic process"/>
    <property type="evidence" value="ECO:0007669"/>
    <property type="project" value="InterPro"/>
</dbReference>
<comment type="similarity">
    <text evidence="7 12">Belongs to the GCKR-like family. MurNAc-6-P etherase subfamily.</text>
</comment>
<evidence type="ECO:0000256" key="8">
    <source>
        <dbReference type="ARBA" id="ARBA00067056"/>
    </source>
</evidence>
<evidence type="ECO:0000256" key="4">
    <source>
        <dbReference type="ARBA" id="ARBA00051747"/>
    </source>
</evidence>
<dbReference type="GO" id="GO:0009254">
    <property type="term" value="P:peptidoglycan turnover"/>
    <property type="evidence" value="ECO:0007669"/>
    <property type="project" value="TreeGrafter"/>
</dbReference>
<dbReference type="FunFam" id="1.10.8.1080:FF:000001">
    <property type="entry name" value="N-acetylmuramic acid 6-phosphate etherase"/>
    <property type="match status" value="1"/>
</dbReference>
<dbReference type="Gene3D" id="1.10.8.1080">
    <property type="match status" value="1"/>
</dbReference>
<dbReference type="InterPro" id="IPR046348">
    <property type="entry name" value="SIS_dom_sf"/>
</dbReference>
<dbReference type="PANTHER" id="PTHR10088:SF4">
    <property type="entry name" value="GLUCOKINASE REGULATORY PROTEIN"/>
    <property type="match status" value="1"/>
</dbReference>
<accession>A0A4R1R410</accession>
<feature type="active site" evidence="12">
    <location>
        <position position="116"/>
    </location>
</feature>
<evidence type="ECO:0000256" key="11">
    <source>
        <dbReference type="ARBA" id="ARBA00084049"/>
    </source>
</evidence>
<evidence type="ECO:0000259" key="13">
    <source>
        <dbReference type="PROSITE" id="PS51464"/>
    </source>
</evidence>
<comment type="subunit">
    <text evidence="1 12">Homodimer.</text>
</comment>
<dbReference type="OrthoDB" id="9813395at2"/>
<evidence type="ECO:0000256" key="7">
    <source>
        <dbReference type="ARBA" id="ARBA00061234"/>
    </source>
</evidence>
<dbReference type="SUPFAM" id="SSF53697">
    <property type="entry name" value="SIS domain"/>
    <property type="match status" value="1"/>
</dbReference>
<dbReference type="EC" id="4.2.1.126" evidence="8 12"/>
<organism evidence="14 15">
    <name type="scientific">Allofournierella massiliensis</name>
    <dbReference type="NCBI Taxonomy" id="1650663"/>
    <lineage>
        <taxon>Bacteria</taxon>
        <taxon>Bacillati</taxon>
        <taxon>Bacillota</taxon>
        <taxon>Clostridia</taxon>
        <taxon>Eubacteriales</taxon>
        <taxon>Oscillospiraceae</taxon>
        <taxon>Allofournierella</taxon>
    </lineage>
</organism>
<comment type="function">
    <text evidence="12">Specifically catalyzes the cleavage of the D-lactyl ether substituent of MurNAc 6-phosphate, producing GlcNAc 6-phosphate and D-lactate.</text>
</comment>
<evidence type="ECO:0000256" key="5">
    <source>
        <dbReference type="ARBA" id="ARBA00060595"/>
    </source>
</evidence>
<protein>
    <recommendedName>
        <fullName evidence="9 12">N-acetylmuramic acid 6-phosphate etherase</fullName>
        <shortName evidence="12">MurNAc-6-P etherase</shortName>
        <ecNumber evidence="8 12">4.2.1.126</ecNumber>
    </recommendedName>
    <alternativeName>
        <fullName evidence="11 12">N-acetylmuramic acid 6-phosphate hydrolase</fullName>
    </alternativeName>
    <alternativeName>
        <fullName evidence="10 12">N-acetylmuramic acid 6-phosphate lyase</fullName>
    </alternativeName>
</protein>
<dbReference type="EMBL" id="SLUM01000004">
    <property type="protein sequence ID" value="TCL60184.1"/>
    <property type="molecule type" value="Genomic_DNA"/>
</dbReference>
<proteinExistence type="inferred from homology"/>
<evidence type="ECO:0000256" key="3">
    <source>
        <dbReference type="ARBA" id="ARBA00023277"/>
    </source>
</evidence>
<name>A0A4R1R410_9FIRM</name>
<dbReference type="GO" id="GO:0016835">
    <property type="term" value="F:carbon-oxygen lyase activity"/>
    <property type="evidence" value="ECO:0007669"/>
    <property type="project" value="UniProtKB-UniRule"/>
</dbReference>
<comment type="pathway">
    <text evidence="5">Amino-sugar metabolism; 1,6-anhydro-N-acetylmuramate degradation.</text>
</comment>
<keyword evidence="2 12" id="KW-0456">Lyase</keyword>
<dbReference type="InterPro" id="IPR005488">
    <property type="entry name" value="Etherase_MurQ"/>
</dbReference>
<dbReference type="HAMAP" id="MF_00068">
    <property type="entry name" value="MurQ"/>
    <property type="match status" value="1"/>
</dbReference>
<comment type="pathway">
    <text evidence="6">Cell wall biogenesis.</text>
</comment>
<dbReference type="InterPro" id="IPR001347">
    <property type="entry name" value="SIS_dom"/>
</dbReference>
<dbReference type="NCBIfam" id="TIGR00274">
    <property type="entry name" value="N-acetylmuramic acid 6-phosphate etherase"/>
    <property type="match status" value="1"/>
</dbReference>
<evidence type="ECO:0000313" key="15">
    <source>
        <dbReference type="Proteomes" id="UP000295184"/>
    </source>
</evidence>
<sequence>MTDECLAALSTETPNPRSANMDQMAVRDLLMLMNDEDQNAVRAVREAIPAIERAVEMVVAAIQAGGRLIYIGAGTSGRLGVMDAVECSPTFSTTDEVTAVMAGGESAFVKAREGAEDSQELAAQDLEQVNLKSSDVVLSIAASGRTPYCIGALKKARSVGAGCISLACNRNAAISQFADVAIEVDAGPEVLTGSTRLKAGTCQKLILNMISTTSMVGVGKVFGNYMVDMKATNEKLRNRARRIVMATTHCEEQDAEQALQDAGNSIKTAIVMRMTGMPRTEAEETLQREHGYVRRCIQHEEG</sequence>
<dbReference type="InterPro" id="IPR005486">
    <property type="entry name" value="Glucokinase_regulatory_CS"/>
</dbReference>
<dbReference type="PROSITE" id="PS51464">
    <property type="entry name" value="SIS"/>
    <property type="match status" value="1"/>
</dbReference>
<dbReference type="GO" id="GO:0016803">
    <property type="term" value="F:ether hydrolase activity"/>
    <property type="evidence" value="ECO:0007669"/>
    <property type="project" value="TreeGrafter"/>
</dbReference>